<dbReference type="OrthoDB" id="2934473at2759"/>
<name>A0A0D0CWZ7_9AGAR</name>
<dbReference type="Proteomes" id="UP000053593">
    <property type="component" value="Unassembled WGS sequence"/>
</dbReference>
<keyword evidence="2" id="KW-1185">Reference proteome</keyword>
<sequence>MFWNSQWHMGEGYICNNAAYGPTKEHFADNAHWFWTGSGVLHDKLWQQNLSFTELVYFVKDAKDEKGGKFFPSFGILASYLLVADLAYAQCAPMPTINEMGSMVWTLQKGARNGLEKLGYPVKLEIEVASSFKKVYHFLDQDKDFSRIKLGCAFDGIMLEHSLCKLSWDKVLERVYNKKNLVQTR</sequence>
<protein>
    <submittedName>
        <fullName evidence="1">Uncharacterized protein</fullName>
    </submittedName>
</protein>
<accession>A0A0D0CWZ7</accession>
<dbReference type="AlphaFoldDB" id="A0A0D0CWZ7"/>
<gene>
    <name evidence="1" type="ORF">GYMLUDRAFT_59403</name>
</gene>
<organism evidence="1 2">
    <name type="scientific">Collybiopsis luxurians FD-317 M1</name>
    <dbReference type="NCBI Taxonomy" id="944289"/>
    <lineage>
        <taxon>Eukaryota</taxon>
        <taxon>Fungi</taxon>
        <taxon>Dikarya</taxon>
        <taxon>Basidiomycota</taxon>
        <taxon>Agaricomycotina</taxon>
        <taxon>Agaricomycetes</taxon>
        <taxon>Agaricomycetidae</taxon>
        <taxon>Agaricales</taxon>
        <taxon>Marasmiineae</taxon>
        <taxon>Omphalotaceae</taxon>
        <taxon>Collybiopsis</taxon>
        <taxon>Collybiopsis luxurians</taxon>
    </lineage>
</organism>
<evidence type="ECO:0000313" key="2">
    <source>
        <dbReference type="Proteomes" id="UP000053593"/>
    </source>
</evidence>
<dbReference type="HOGENOM" id="CLU_125563_0_0_1"/>
<evidence type="ECO:0000313" key="1">
    <source>
        <dbReference type="EMBL" id="KIK60688.1"/>
    </source>
</evidence>
<proteinExistence type="predicted"/>
<reference evidence="1 2" key="1">
    <citation type="submission" date="2014-04" db="EMBL/GenBank/DDBJ databases">
        <title>Evolutionary Origins and Diversification of the Mycorrhizal Mutualists.</title>
        <authorList>
            <consortium name="DOE Joint Genome Institute"/>
            <consortium name="Mycorrhizal Genomics Consortium"/>
            <person name="Kohler A."/>
            <person name="Kuo A."/>
            <person name="Nagy L.G."/>
            <person name="Floudas D."/>
            <person name="Copeland A."/>
            <person name="Barry K.W."/>
            <person name="Cichocki N."/>
            <person name="Veneault-Fourrey C."/>
            <person name="LaButti K."/>
            <person name="Lindquist E.A."/>
            <person name="Lipzen A."/>
            <person name="Lundell T."/>
            <person name="Morin E."/>
            <person name="Murat C."/>
            <person name="Riley R."/>
            <person name="Ohm R."/>
            <person name="Sun H."/>
            <person name="Tunlid A."/>
            <person name="Henrissat B."/>
            <person name="Grigoriev I.V."/>
            <person name="Hibbett D.S."/>
            <person name="Martin F."/>
        </authorList>
    </citation>
    <scope>NUCLEOTIDE SEQUENCE [LARGE SCALE GENOMIC DNA]</scope>
    <source>
        <strain evidence="1 2">FD-317 M1</strain>
    </source>
</reference>
<dbReference type="EMBL" id="KN834774">
    <property type="protein sequence ID" value="KIK60688.1"/>
    <property type="molecule type" value="Genomic_DNA"/>
</dbReference>